<sequence length="282" mass="31110">MVMLICDNLWAENGFCIFYMKINAEYIWCRIALFLGIGWSAASPADAAVLRIGLLPSAMPLQSDTRNYTDAGFEGVLARELAQQLGQSLELVPVAAEHRQQALQQGEVDALLLPAGDGLPAVPATTLLPAGHDSGYSVAMRSDTTVRTWSDLRGRTVCVAQGHRHWQDAIAALGAQVRWFDAPAQALVLVRTGECDAALGEQAQLQQLFRRKEWQKFSATLPPRSPAKWVLVVGASNRDLQQQIAPVWAQLAQPARWQQRLHQWAADVAFEVYFDQIGPDCH</sequence>
<accession>A0A1M4W1X2</accession>
<dbReference type="InterPro" id="IPR001638">
    <property type="entry name" value="Solute-binding_3/MltF_N"/>
</dbReference>
<dbReference type="AlphaFoldDB" id="A0A1M4W1X2"/>
<evidence type="ECO:0000256" key="1">
    <source>
        <dbReference type="ARBA" id="ARBA00022729"/>
    </source>
</evidence>
<dbReference type="STRING" id="1122156.SAMN02745117_00782"/>
<feature type="domain" description="Solute-binding protein family 3/N-terminal" evidence="2">
    <location>
        <begin position="49"/>
        <end position="268"/>
    </location>
</feature>
<dbReference type="SMART" id="SM00062">
    <property type="entry name" value="PBPb"/>
    <property type="match status" value="1"/>
</dbReference>
<evidence type="ECO:0000313" key="4">
    <source>
        <dbReference type="Proteomes" id="UP000184327"/>
    </source>
</evidence>
<dbReference type="EMBL" id="FQUZ01000006">
    <property type="protein sequence ID" value="SHE74962.1"/>
    <property type="molecule type" value="Genomic_DNA"/>
</dbReference>
<dbReference type="Proteomes" id="UP000184327">
    <property type="component" value="Unassembled WGS sequence"/>
</dbReference>
<dbReference type="PANTHER" id="PTHR35936">
    <property type="entry name" value="MEMBRANE-BOUND LYTIC MUREIN TRANSGLYCOSYLASE F"/>
    <property type="match status" value="1"/>
</dbReference>
<keyword evidence="1" id="KW-0732">Signal</keyword>
<keyword evidence="4" id="KW-1185">Reference proteome</keyword>
<organism evidence="3 4">
    <name type="scientific">Lampropedia hyalina DSM 16112</name>
    <dbReference type="NCBI Taxonomy" id="1122156"/>
    <lineage>
        <taxon>Bacteria</taxon>
        <taxon>Pseudomonadati</taxon>
        <taxon>Pseudomonadota</taxon>
        <taxon>Betaproteobacteria</taxon>
        <taxon>Burkholderiales</taxon>
        <taxon>Comamonadaceae</taxon>
        <taxon>Lampropedia</taxon>
    </lineage>
</organism>
<gene>
    <name evidence="3" type="ORF">SAMN02745117_00782</name>
</gene>
<dbReference type="PANTHER" id="PTHR35936:SF17">
    <property type="entry name" value="ARGININE-BINDING EXTRACELLULAR PROTEIN ARTP"/>
    <property type="match status" value="1"/>
</dbReference>
<dbReference type="Gene3D" id="3.40.190.10">
    <property type="entry name" value="Periplasmic binding protein-like II"/>
    <property type="match status" value="2"/>
</dbReference>
<reference evidence="3 4" key="1">
    <citation type="submission" date="2016-11" db="EMBL/GenBank/DDBJ databases">
        <authorList>
            <person name="Jaros S."/>
            <person name="Januszkiewicz K."/>
            <person name="Wedrychowicz H."/>
        </authorList>
    </citation>
    <scope>NUCLEOTIDE SEQUENCE [LARGE SCALE GENOMIC DNA]</scope>
    <source>
        <strain evidence="3 4">DSM 16112</strain>
    </source>
</reference>
<dbReference type="Pfam" id="PF00497">
    <property type="entry name" value="SBP_bac_3"/>
    <property type="match status" value="1"/>
</dbReference>
<evidence type="ECO:0000313" key="3">
    <source>
        <dbReference type="EMBL" id="SHE74962.1"/>
    </source>
</evidence>
<name>A0A1M4W1X2_9BURK</name>
<proteinExistence type="predicted"/>
<evidence type="ECO:0000259" key="2">
    <source>
        <dbReference type="SMART" id="SM00062"/>
    </source>
</evidence>
<protein>
    <submittedName>
        <fullName evidence="3">Amino acid ABC transporter substrate-binding protein, PAAT family</fullName>
    </submittedName>
</protein>
<dbReference type="SUPFAM" id="SSF53850">
    <property type="entry name" value="Periplasmic binding protein-like II"/>
    <property type="match status" value="1"/>
</dbReference>